<keyword evidence="4" id="KW-0813">Transport</keyword>
<evidence type="ECO:0000256" key="7">
    <source>
        <dbReference type="ARBA" id="ARBA00023004"/>
    </source>
</evidence>
<evidence type="ECO:0000259" key="9">
    <source>
        <dbReference type="PROSITE" id="PS50903"/>
    </source>
</evidence>
<dbReference type="SUPFAM" id="SSF57802">
    <property type="entry name" value="Rubredoxin-like"/>
    <property type="match status" value="1"/>
</dbReference>
<sequence>MTARFEGSFLGDLARLDDAARLECKICWYCYDPAVGDAVRQVEPGTPFSALPQDWRCPQCDGERNQFMVLDDRQGVGGAAAPPATPATPAAAARADMGAVKRLVETFREIQTTGMKDSPFNNLSLHVEAVGFIPWEGGLLGILVAPWLMNLVVIPGPDDDAQRLRPGDKRVYSFASGDYEFIFNTRVPVGAFLACSLFSDMSEFASQAYATEVARAAMEALFDPAHRAETDRHADIAALSVAGEEGIAGADADADAVAKSTAAPSADPEPLGSDGEAGVSQWSPPAPGLESRRDFLTGRTSSTAAGTKASPSSAASLDSASGDEDESS</sequence>
<gene>
    <name evidence="10" type="primary">hybE</name>
    <name evidence="10" type="ORF">NFG58_13215</name>
</gene>
<evidence type="ECO:0000256" key="3">
    <source>
        <dbReference type="ARBA" id="ARBA00006532"/>
    </source>
</evidence>
<dbReference type="InterPro" id="IPR024935">
    <property type="entry name" value="Rubredoxin_dom"/>
</dbReference>
<evidence type="ECO:0000256" key="8">
    <source>
        <dbReference type="SAM" id="MobiDB-lite"/>
    </source>
</evidence>
<dbReference type="PANTHER" id="PTHR47627:SF1">
    <property type="entry name" value="RUBREDOXIN-1-RELATED"/>
    <property type="match status" value="1"/>
</dbReference>
<dbReference type="InterPro" id="IPR024934">
    <property type="entry name" value="Rubredoxin-like_dom"/>
</dbReference>
<comment type="similarity">
    <text evidence="3">Belongs to the HupJ family.</text>
</comment>
<dbReference type="PROSITE" id="PS00202">
    <property type="entry name" value="RUBREDOXIN"/>
    <property type="match status" value="1"/>
</dbReference>
<evidence type="ECO:0000256" key="2">
    <source>
        <dbReference type="ARBA" id="ARBA00005337"/>
    </source>
</evidence>
<feature type="compositionally biased region" description="Low complexity" evidence="8">
    <location>
        <begin position="309"/>
        <end position="320"/>
    </location>
</feature>
<name>A0AAU7KDF6_9GAMM</name>
<evidence type="ECO:0000256" key="6">
    <source>
        <dbReference type="ARBA" id="ARBA00022982"/>
    </source>
</evidence>
<dbReference type="PRINTS" id="PR00163">
    <property type="entry name" value="RUBREDOXIN"/>
</dbReference>
<dbReference type="AlphaFoldDB" id="A0AAU7KDF6"/>
<keyword evidence="5" id="KW-0479">Metal-binding</keyword>
<dbReference type="GO" id="GO:0005506">
    <property type="term" value="F:iron ion binding"/>
    <property type="evidence" value="ECO:0007669"/>
    <property type="project" value="InterPro"/>
</dbReference>
<feature type="domain" description="Rubredoxin-like" evidence="9">
    <location>
        <begin position="19"/>
        <end position="70"/>
    </location>
</feature>
<feature type="compositionally biased region" description="Low complexity" evidence="8">
    <location>
        <begin position="253"/>
        <end position="266"/>
    </location>
</feature>
<dbReference type="InterPro" id="IPR018527">
    <property type="entry name" value="Rubredoxin_Fe_BS"/>
</dbReference>
<evidence type="ECO:0000256" key="1">
    <source>
        <dbReference type="ARBA" id="ARBA00001965"/>
    </source>
</evidence>
<dbReference type="GO" id="GO:0009055">
    <property type="term" value="F:electron transfer activity"/>
    <property type="evidence" value="ECO:0007669"/>
    <property type="project" value="TreeGrafter"/>
</dbReference>
<dbReference type="EMBL" id="CP098827">
    <property type="protein sequence ID" value="XBO69586.1"/>
    <property type="molecule type" value="Genomic_DNA"/>
</dbReference>
<keyword evidence="7" id="KW-0408">Iron</keyword>
<dbReference type="InterPro" id="IPR023994">
    <property type="entry name" value="NiFe-hyd_HybE"/>
</dbReference>
<dbReference type="Pfam" id="PF11939">
    <property type="entry name" value="NiFe-hyd_HybE"/>
    <property type="match status" value="1"/>
</dbReference>
<evidence type="ECO:0000256" key="5">
    <source>
        <dbReference type="ARBA" id="ARBA00022723"/>
    </source>
</evidence>
<comment type="similarity">
    <text evidence="2">Belongs to the rubredoxin family.</text>
</comment>
<dbReference type="Gene3D" id="2.20.28.10">
    <property type="match status" value="1"/>
</dbReference>
<evidence type="ECO:0000256" key="4">
    <source>
        <dbReference type="ARBA" id="ARBA00022448"/>
    </source>
</evidence>
<dbReference type="Gene3D" id="3.30.1460.40">
    <property type="entry name" value="[NiFe]-hydrogenase assembly chaperone, HybE"/>
    <property type="match status" value="1"/>
</dbReference>
<dbReference type="PROSITE" id="PS50903">
    <property type="entry name" value="RUBREDOXIN_LIKE"/>
    <property type="match status" value="1"/>
</dbReference>
<keyword evidence="6" id="KW-0249">Electron transport</keyword>
<reference evidence="10" key="1">
    <citation type="submission" date="2022-06" db="EMBL/GenBank/DDBJ databases">
        <title>A novel DMS-producing enzyme.</title>
        <authorList>
            <person name="Zhang Y."/>
        </authorList>
    </citation>
    <scope>NUCLEOTIDE SEQUENCE</scope>
    <source>
        <strain evidence="10">RT37</strain>
    </source>
</reference>
<dbReference type="InterPro" id="IPR038530">
    <property type="entry name" value="NiFe-hyd_HybE_sf"/>
</dbReference>
<comment type="cofactor">
    <cofactor evidence="1">
        <name>Fe(3+)</name>
        <dbReference type="ChEBI" id="CHEBI:29034"/>
    </cofactor>
</comment>
<dbReference type="NCBIfam" id="TIGR03993">
    <property type="entry name" value="hydrog_HybE"/>
    <property type="match status" value="1"/>
</dbReference>
<organism evidence="10">
    <name type="scientific">Halomonas sp. RT37</name>
    <dbReference type="NCBI Taxonomy" id="2950872"/>
    <lineage>
        <taxon>Bacteria</taxon>
        <taxon>Pseudomonadati</taxon>
        <taxon>Pseudomonadota</taxon>
        <taxon>Gammaproteobacteria</taxon>
        <taxon>Oceanospirillales</taxon>
        <taxon>Halomonadaceae</taxon>
        <taxon>Halomonas</taxon>
    </lineage>
</organism>
<protein>
    <submittedName>
        <fullName evidence="10">[NiFe]-hydrogenase assembly chaperone HybE</fullName>
    </submittedName>
</protein>
<feature type="region of interest" description="Disordered" evidence="8">
    <location>
        <begin position="253"/>
        <end position="328"/>
    </location>
</feature>
<dbReference type="PANTHER" id="PTHR47627">
    <property type="entry name" value="RUBREDOXIN"/>
    <property type="match status" value="1"/>
</dbReference>
<dbReference type="Pfam" id="PF00301">
    <property type="entry name" value="Rubredoxin"/>
    <property type="match status" value="1"/>
</dbReference>
<dbReference type="InterPro" id="IPR050526">
    <property type="entry name" value="Rubredoxin_ET"/>
</dbReference>
<proteinExistence type="inferred from homology"/>
<accession>A0AAU7KDF6</accession>
<dbReference type="GO" id="GO:0043448">
    <property type="term" value="P:alkane catabolic process"/>
    <property type="evidence" value="ECO:0007669"/>
    <property type="project" value="TreeGrafter"/>
</dbReference>
<dbReference type="CDD" id="cd00730">
    <property type="entry name" value="rubredoxin"/>
    <property type="match status" value="1"/>
</dbReference>
<dbReference type="RefSeq" id="WP_348826701.1">
    <property type="nucleotide sequence ID" value="NZ_CP098827.1"/>
</dbReference>
<evidence type="ECO:0000313" key="10">
    <source>
        <dbReference type="EMBL" id="XBO69586.1"/>
    </source>
</evidence>